<keyword evidence="3" id="KW-0732">Signal</keyword>
<sequence length="214" mass="21979">MRAPERRALLAGAVLALTAALAGCAAPSPAAAPAARPTASASARPDTAKAAAFQDPAADPQQARSTAHPVRIVIPSIKVDAGLVDLARGADGVLAAPPSNELDKAGWYAKGTVPGDTGPAVIAGHVDWVDRVAVFHRLDELRAGDAVLVRMSDGSTVRFAVDGVRTVSKFHFPTASVYGPTPDAQLRVITCGGPWDDARDIYSENVIVSASEVG</sequence>
<dbReference type="RefSeq" id="WP_345481830.1">
    <property type="nucleotide sequence ID" value="NZ_BAABLP010000006.1"/>
</dbReference>
<protein>
    <submittedName>
        <fullName evidence="4">Class F sortase</fullName>
    </submittedName>
</protein>
<reference evidence="5" key="1">
    <citation type="journal article" date="2019" name="Int. J. Syst. Evol. Microbiol.">
        <title>The Global Catalogue of Microorganisms (GCM) 10K type strain sequencing project: providing services to taxonomists for standard genome sequencing and annotation.</title>
        <authorList>
            <consortium name="The Broad Institute Genomics Platform"/>
            <consortium name="The Broad Institute Genome Sequencing Center for Infectious Disease"/>
            <person name="Wu L."/>
            <person name="Ma J."/>
        </authorList>
    </citation>
    <scope>NUCLEOTIDE SEQUENCE [LARGE SCALE GENOMIC DNA]</scope>
    <source>
        <strain evidence="5">JCM 19015</strain>
    </source>
</reference>
<evidence type="ECO:0000313" key="5">
    <source>
        <dbReference type="Proteomes" id="UP001500121"/>
    </source>
</evidence>
<proteinExistence type="predicted"/>
<evidence type="ECO:0000256" key="1">
    <source>
        <dbReference type="ARBA" id="ARBA00022801"/>
    </source>
</evidence>
<dbReference type="Gene3D" id="2.40.260.10">
    <property type="entry name" value="Sortase"/>
    <property type="match status" value="1"/>
</dbReference>
<dbReference type="PROSITE" id="PS51318">
    <property type="entry name" value="TAT"/>
    <property type="match status" value="1"/>
</dbReference>
<dbReference type="CDD" id="cd05829">
    <property type="entry name" value="Sortase_F"/>
    <property type="match status" value="1"/>
</dbReference>
<dbReference type="PROSITE" id="PS51257">
    <property type="entry name" value="PROKAR_LIPOPROTEIN"/>
    <property type="match status" value="1"/>
</dbReference>
<feature type="compositionally biased region" description="Low complexity" evidence="2">
    <location>
        <begin position="28"/>
        <end position="63"/>
    </location>
</feature>
<feature type="chain" id="PRO_5047162453" evidence="3">
    <location>
        <begin position="26"/>
        <end position="214"/>
    </location>
</feature>
<evidence type="ECO:0000313" key="4">
    <source>
        <dbReference type="EMBL" id="GAA4752884.1"/>
    </source>
</evidence>
<gene>
    <name evidence="4" type="ORF">GCM10025783_27190</name>
</gene>
<evidence type="ECO:0000256" key="2">
    <source>
        <dbReference type="SAM" id="MobiDB-lite"/>
    </source>
</evidence>
<dbReference type="Pfam" id="PF04203">
    <property type="entry name" value="Sortase"/>
    <property type="match status" value="1"/>
</dbReference>
<keyword evidence="1" id="KW-0378">Hydrolase</keyword>
<name>A0ABP8ZCB2_9MICO</name>
<evidence type="ECO:0000256" key="3">
    <source>
        <dbReference type="SAM" id="SignalP"/>
    </source>
</evidence>
<dbReference type="EMBL" id="BAABLP010000006">
    <property type="protein sequence ID" value="GAA4752884.1"/>
    <property type="molecule type" value="Genomic_DNA"/>
</dbReference>
<accession>A0ABP8ZCB2</accession>
<dbReference type="Proteomes" id="UP001500121">
    <property type="component" value="Unassembled WGS sequence"/>
</dbReference>
<feature type="signal peptide" evidence="3">
    <location>
        <begin position="1"/>
        <end position="25"/>
    </location>
</feature>
<dbReference type="InterPro" id="IPR006311">
    <property type="entry name" value="TAT_signal"/>
</dbReference>
<dbReference type="NCBIfam" id="NF033748">
    <property type="entry name" value="class_F_sortase"/>
    <property type="match status" value="1"/>
</dbReference>
<dbReference type="InterPro" id="IPR005754">
    <property type="entry name" value="Sortase"/>
</dbReference>
<dbReference type="InterPro" id="IPR023365">
    <property type="entry name" value="Sortase_dom-sf"/>
</dbReference>
<keyword evidence="5" id="KW-1185">Reference proteome</keyword>
<dbReference type="InterPro" id="IPR042001">
    <property type="entry name" value="Sortase_F"/>
</dbReference>
<comment type="caution">
    <text evidence="4">The sequence shown here is derived from an EMBL/GenBank/DDBJ whole genome shotgun (WGS) entry which is preliminary data.</text>
</comment>
<feature type="region of interest" description="Disordered" evidence="2">
    <location>
        <begin position="28"/>
        <end position="66"/>
    </location>
</feature>
<organism evidence="4 5">
    <name type="scientific">Amnibacterium soli</name>
    <dbReference type="NCBI Taxonomy" id="1282736"/>
    <lineage>
        <taxon>Bacteria</taxon>
        <taxon>Bacillati</taxon>
        <taxon>Actinomycetota</taxon>
        <taxon>Actinomycetes</taxon>
        <taxon>Micrococcales</taxon>
        <taxon>Microbacteriaceae</taxon>
        <taxon>Amnibacterium</taxon>
    </lineage>
</organism>
<dbReference type="SUPFAM" id="SSF63817">
    <property type="entry name" value="Sortase"/>
    <property type="match status" value="1"/>
</dbReference>